<name>A0A1A8YLV0_PLAOA</name>
<accession>A0A1A8YLV0</accession>
<evidence type="ECO:0008006" key="4">
    <source>
        <dbReference type="Google" id="ProtNLM"/>
    </source>
</evidence>
<reference evidence="3" key="1">
    <citation type="submission" date="2016-05" db="EMBL/GenBank/DDBJ databases">
        <authorList>
            <person name="Naeem Raeece"/>
        </authorList>
    </citation>
    <scope>NUCLEOTIDE SEQUENCE [LARGE SCALE GENOMIC DNA]</scope>
</reference>
<feature type="signal peptide" evidence="1">
    <location>
        <begin position="1"/>
        <end position="23"/>
    </location>
</feature>
<dbReference type="AlphaFoldDB" id="A0A1A8YLV0"/>
<feature type="chain" id="PRO_5008382078" description="PIR Superfamily Protein" evidence="1">
    <location>
        <begin position="24"/>
        <end position="126"/>
    </location>
</feature>
<sequence length="126" mass="13794">MLTLCVTTRAFAYLRIFAHFGLAHQMTPTNAEWLVVTPSDGFVLGLLQKQTHFSFAYPQNCSCQLPSEGTGKCALLRALPCSLGWEDMDVSPPGVTPLCYIILYWNKRGENGKPTGEQGAKSGDIP</sequence>
<evidence type="ECO:0000313" key="3">
    <source>
        <dbReference type="Proteomes" id="UP000078550"/>
    </source>
</evidence>
<evidence type="ECO:0000256" key="1">
    <source>
        <dbReference type="SAM" id="SignalP"/>
    </source>
</evidence>
<dbReference type="Proteomes" id="UP000078550">
    <property type="component" value="Unassembled WGS sequence"/>
</dbReference>
<dbReference type="EMBL" id="FLRE01000038">
    <property type="protein sequence ID" value="SBT32547.1"/>
    <property type="molecule type" value="Genomic_DNA"/>
</dbReference>
<proteinExistence type="predicted"/>
<gene>
    <name evidence="2" type="ORF">POVWA2_010190</name>
</gene>
<evidence type="ECO:0000313" key="2">
    <source>
        <dbReference type="EMBL" id="SBT32547.1"/>
    </source>
</evidence>
<keyword evidence="1" id="KW-0732">Signal</keyword>
<organism evidence="2 3">
    <name type="scientific">Plasmodium ovale wallikeri</name>
    <dbReference type="NCBI Taxonomy" id="864142"/>
    <lineage>
        <taxon>Eukaryota</taxon>
        <taxon>Sar</taxon>
        <taxon>Alveolata</taxon>
        <taxon>Apicomplexa</taxon>
        <taxon>Aconoidasida</taxon>
        <taxon>Haemosporida</taxon>
        <taxon>Plasmodiidae</taxon>
        <taxon>Plasmodium</taxon>
        <taxon>Plasmodium (Plasmodium)</taxon>
    </lineage>
</organism>
<protein>
    <recommendedName>
        <fullName evidence="4">PIR Superfamily Protein</fullName>
    </recommendedName>
</protein>